<dbReference type="SMART" id="SM00812">
    <property type="entry name" value="Alpha_L_fucos"/>
    <property type="match status" value="1"/>
</dbReference>
<dbReference type="InterPro" id="IPR013780">
    <property type="entry name" value="Glyco_hydro_b"/>
</dbReference>
<dbReference type="InterPro" id="IPR057739">
    <property type="entry name" value="Glyco_hydro_29_N"/>
</dbReference>
<gene>
    <name evidence="18 19" type="primary">fuca1.S</name>
</gene>
<keyword evidence="9" id="KW-0443">Lipid metabolism</keyword>
<evidence type="ECO:0000259" key="16">
    <source>
        <dbReference type="Pfam" id="PF16757"/>
    </source>
</evidence>
<dbReference type="PRINTS" id="PR00741">
    <property type="entry name" value="GLHYDRLASE29"/>
</dbReference>
<accession>A0A310TRB4</accession>
<evidence type="ECO:0000256" key="4">
    <source>
        <dbReference type="ARBA" id="ARBA00004371"/>
    </source>
</evidence>
<dbReference type="InterPro" id="IPR000933">
    <property type="entry name" value="Glyco_hydro_29"/>
</dbReference>
<feature type="site" description="May be important for catalysis" evidence="14">
    <location>
        <position position="298"/>
    </location>
</feature>
<dbReference type="FunFam" id="3.20.20.80:FF:000027">
    <property type="entry name" value="Alpha-L-fucosidase"/>
    <property type="match status" value="1"/>
</dbReference>
<comment type="function">
    <text evidence="3 13">Alpha-L-fucosidase is responsible for hydrolyzing the alpha-1,6-linked fucose joined to the reducing-end N-acetylglucosamine of the carbohydrate moieties of glycoproteins.</text>
</comment>
<dbReference type="RefSeq" id="XP_018097268.1">
    <property type="nucleotide sequence ID" value="XM_018241779.2"/>
</dbReference>
<accession>A0A974BRR9</accession>
<keyword evidence="7" id="KW-0732">Signal</keyword>
<dbReference type="Proteomes" id="UP000186698">
    <property type="component" value="Chromosome 2S"/>
</dbReference>
<comment type="subunit">
    <text evidence="6 13">Homotetramer.</text>
</comment>
<feature type="domain" description="Glycoside hydrolase family 29 N-terminal" evidence="15">
    <location>
        <begin position="36"/>
        <end position="369"/>
    </location>
</feature>
<comment type="catalytic activity">
    <reaction evidence="2">
        <text>a neolactoside IV(2)-alpha-Fuc-nLc4Cer(d18:0) + H2O = a neolactoside nLc4Cer(d18:0) + L-fucose</text>
        <dbReference type="Rhea" id="RHEA:49308"/>
        <dbReference type="ChEBI" id="CHEBI:2181"/>
        <dbReference type="ChEBI" id="CHEBI:15377"/>
        <dbReference type="ChEBI" id="CHEBI:91119"/>
        <dbReference type="ChEBI" id="CHEBI:91121"/>
    </reaction>
    <physiologicalReaction direction="left-to-right" evidence="2">
        <dbReference type="Rhea" id="RHEA:49309"/>
    </physiologicalReaction>
</comment>
<keyword evidence="10" id="KW-0325">Glycoprotein</keyword>
<dbReference type="GeneID" id="399225"/>
<dbReference type="AGR" id="Xenbase:XB-GENE-984082"/>
<comment type="subcellular location">
    <subcellularLocation>
        <location evidence="4">Lysosome</location>
    </subcellularLocation>
</comment>
<dbReference type="Pfam" id="PF16757">
    <property type="entry name" value="Fucosidase_C"/>
    <property type="match status" value="1"/>
</dbReference>
<keyword evidence="12 13" id="KW-0326">Glycosidase</keyword>
<dbReference type="FunFam" id="2.60.40.1180:FF:000013">
    <property type="entry name" value="Alpha-L-fucosidase"/>
    <property type="match status" value="1"/>
</dbReference>
<dbReference type="OrthoDB" id="6039950at2759"/>
<evidence type="ECO:0000313" key="17">
    <source>
        <dbReference type="Proteomes" id="UP000186698"/>
    </source>
</evidence>
<dbReference type="Pfam" id="PF01120">
    <property type="entry name" value="Alpha_L_fucos"/>
    <property type="match status" value="1"/>
</dbReference>
<evidence type="ECO:0000256" key="6">
    <source>
        <dbReference type="ARBA" id="ARBA00011881"/>
    </source>
</evidence>
<dbReference type="PROSITE" id="PS00385">
    <property type="entry name" value="ALPHA_L_FUCOSIDASE"/>
    <property type="match status" value="1"/>
</dbReference>
<dbReference type="Bgee" id="399225">
    <property type="expression patterns" value="Expressed in intestine and 19 other cell types or tissues"/>
</dbReference>
<comment type="catalytic activity">
    <reaction evidence="13">
        <text>an alpha-L-fucoside + H2O = L-fucose + an alcohol</text>
        <dbReference type="Rhea" id="RHEA:12288"/>
        <dbReference type="ChEBI" id="CHEBI:2181"/>
        <dbReference type="ChEBI" id="CHEBI:15377"/>
        <dbReference type="ChEBI" id="CHEBI:28349"/>
        <dbReference type="ChEBI" id="CHEBI:30879"/>
        <dbReference type="EC" id="3.2.1.51"/>
    </reaction>
</comment>
<evidence type="ECO:0000256" key="1">
    <source>
        <dbReference type="ARBA" id="ARBA00000321"/>
    </source>
</evidence>
<evidence type="ECO:0000256" key="9">
    <source>
        <dbReference type="ARBA" id="ARBA00023098"/>
    </source>
</evidence>
<dbReference type="STRING" id="8355.A0A310TRB4"/>
<reference evidence="17" key="1">
    <citation type="submission" date="2024-06" db="UniProtKB">
        <authorList>
            <consortium name="RefSeq"/>
        </authorList>
    </citation>
    <scope>NUCLEOTIDE SEQUENCE [LARGE SCALE GENOMIC DNA]</scope>
    <source>
        <strain evidence="17">J_2021</strain>
    </source>
</reference>
<dbReference type="GO" id="GO:0006629">
    <property type="term" value="P:lipid metabolic process"/>
    <property type="evidence" value="ECO:0007669"/>
    <property type="project" value="UniProtKB-KW"/>
</dbReference>
<organism evidence="17 18">
    <name type="scientific">Xenopus laevis</name>
    <name type="common">African clawed frog</name>
    <dbReference type="NCBI Taxonomy" id="8355"/>
    <lineage>
        <taxon>Eukaryota</taxon>
        <taxon>Metazoa</taxon>
        <taxon>Chordata</taxon>
        <taxon>Craniata</taxon>
        <taxon>Vertebrata</taxon>
        <taxon>Euteleostomi</taxon>
        <taxon>Amphibia</taxon>
        <taxon>Batrachia</taxon>
        <taxon>Anura</taxon>
        <taxon>Pipoidea</taxon>
        <taxon>Pipidae</taxon>
        <taxon>Xenopodinae</taxon>
        <taxon>Xenopus</taxon>
        <taxon>Xenopus</taxon>
    </lineage>
</organism>
<evidence type="ECO:0000256" key="5">
    <source>
        <dbReference type="ARBA" id="ARBA00007951"/>
    </source>
</evidence>
<evidence type="ECO:0000313" key="18">
    <source>
        <dbReference type="RefSeq" id="XP_018097268.1"/>
    </source>
</evidence>
<evidence type="ECO:0000256" key="14">
    <source>
        <dbReference type="PIRSR" id="PIRSR001092-1"/>
    </source>
</evidence>
<name>A0A310TRB4_XENLA</name>
<evidence type="ECO:0000259" key="15">
    <source>
        <dbReference type="Pfam" id="PF01120"/>
    </source>
</evidence>
<dbReference type="GO" id="GO:0004560">
    <property type="term" value="F:alpha-L-fucosidase activity"/>
    <property type="evidence" value="ECO:0000318"/>
    <property type="project" value="GO_Central"/>
</dbReference>
<evidence type="ECO:0000256" key="7">
    <source>
        <dbReference type="ARBA" id="ARBA00022729"/>
    </source>
</evidence>
<dbReference type="Gene3D" id="3.20.20.80">
    <property type="entry name" value="Glycosidases"/>
    <property type="match status" value="1"/>
</dbReference>
<reference evidence="18" key="2">
    <citation type="submission" date="2025-08" db="UniProtKB">
        <authorList>
            <consortium name="RefSeq"/>
        </authorList>
    </citation>
    <scope>IDENTIFICATION</scope>
    <source>
        <strain evidence="18">J_2021</strain>
        <tissue evidence="18">Erythrocytes</tissue>
    </source>
</reference>
<dbReference type="Xenbase" id="XB-GENE-984082">
    <property type="gene designation" value="fuca1.S"/>
</dbReference>
<evidence type="ECO:0000256" key="12">
    <source>
        <dbReference type="ARBA" id="ARBA00023295"/>
    </source>
</evidence>
<evidence type="ECO:0000256" key="11">
    <source>
        <dbReference type="ARBA" id="ARBA00023228"/>
    </source>
</evidence>
<comment type="similarity">
    <text evidence="5 13">Belongs to the glycosyl hydrolase 29 family.</text>
</comment>
<dbReference type="KEGG" id="xla:399225"/>
<dbReference type="PANTHER" id="PTHR10030">
    <property type="entry name" value="ALPHA-L-FUCOSIDASE"/>
    <property type="match status" value="1"/>
</dbReference>
<dbReference type="GO" id="GO:0016139">
    <property type="term" value="P:glycoside catabolic process"/>
    <property type="evidence" value="ECO:0000318"/>
    <property type="project" value="GO_Central"/>
</dbReference>
<sequence>MTVSGECNLAVTMVAAQRLITGAFLCSLATLLPLGSSRYAPNWESLDARPLPPWFDEAKFGIFLHWGVFSVPSFGSEWFWWNWQHERSDAYVKFMERNYRPGFTYADFAAQFTAEFYDPDAWAQLFQAAGAKYVVLTTKHHEGFTNWGSPVSWNWNAVDVGPHRDLVGDFSNALRKRNISVGLYHSLLEWFHPLYLLDKKNDFKTQYFVFSKTMPELYDLVNRYKPDLIWSDGDWESPDTYWNSTDFLAWLYNDSPVKDNIVVNDRWGSNCSCYHGGYYNCADKFTPSSLPAHKWEKCTSVDTYSWGYRRNMQVNQLMNERNIIAELVETVSFGGNYLLNVGPSKEGLIVPIFQERLLAVGKWLAINGEAIYASKPWRVQMEKSTVTVWYTSKGNNVYSIFMSWPEDNVLKLQSPKSTSQATVTLLGLSGHLTWKQSPDLGLIVSLPPLPPGAFPVEAGWVLRLEGVN</sequence>
<dbReference type="PIRSF" id="PIRSF001092">
    <property type="entry name" value="Alpha-L-fucosidase"/>
    <property type="match status" value="1"/>
</dbReference>
<protein>
    <recommendedName>
        <fullName evidence="13">Alpha-L-fucosidase</fullName>
        <ecNumber evidence="13">3.2.1.51</ecNumber>
    </recommendedName>
</protein>
<comment type="catalytic activity">
    <reaction evidence="1">
        <text>a neolactoside IV(2)-alpha-Fuc-nLc4Cer(d18:1(4E)) + H2O = a neolactoside nLc4Cer(d18:1(4E)) + L-fucose</text>
        <dbReference type="Rhea" id="RHEA:48224"/>
        <dbReference type="ChEBI" id="CHEBI:2181"/>
        <dbReference type="ChEBI" id="CHEBI:15377"/>
        <dbReference type="ChEBI" id="CHEBI:17006"/>
        <dbReference type="ChEBI" id="CHEBI:28691"/>
    </reaction>
    <physiologicalReaction direction="left-to-right" evidence="1">
        <dbReference type="Rhea" id="RHEA:48225"/>
    </physiologicalReaction>
</comment>
<dbReference type="Gene3D" id="2.60.40.1180">
    <property type="entry name" value="Golgi alpha-mannosidase II"/>
    <property type="match status" value="1"/>
</dbReference>
<dbReference type="GO" id="GO:0005764">
    <property type="term" value="C:lysosome"/>
    <property type="evidence" value="ECO:0000318"/>
    <property type="project" value="GO_Central"/>
</dbReference>
<dbReference type="InterPro" id="IPR031919">
    <property type="entry name" value="Fucosidase_C"/>
</dbReference>
<dbReference type="PaxDb" id="8355-A0A310TRB4"/>
<dbReference type="PANTHER" id="PTHR10030:SF2">
    <property type="entry name" value="TISSUE ALPHA-L-FUCOSIDASE"/>
    <property type="match status" value="1"/>
</dbReference>
<keyword evidence="8 13" id="KW-0378">Hydrolase</keyword>
<dbReference type="AlphaFoldDB" id="A0A310TRB4"/>
<dbReference type="InterPro" id="IPR017853">
    <property type="entry name" value="GH"/>
</dbReference>
<dbReference type="InterPro" id="IPR018526">
    <property type="entry name" value="Glyco_hydro_29_CS"/>
</dbReference>
<proteinExistence type="inferred from homology"/>
<dbReference type="GO" id="GO:0006004">
    <property type="term" value="P:fucose metabolic process"/>
    <property type="evidence" value="ECO:0000318"/>
    <property type="project" value="GO_Central"/>
</dbReference>
<evidence type="ECO:0000256" key="8">
    <source>
        <dbReference type="ARBA" id="ARBA00022801"/>
    </source>
</evidence>
<evidence type="ECO:0000256" key="2">
    <source>
        <dbReference type="ARBA" id="ARBA00000419"/>
    </source>
</evidence>
<dbReference type="EC" id="3.2.1.51" evidence="13"/>
<evidence type="ECO:0000313" key="19">
    <source>
        <dbReference type="Xenbase" id="XB-GENE-984082"/>
    </source>
</evidence>
<evidence type="ECO:0000256" key="10">
    <source>
        <dbReference type="ARBA" id="ARBA00023180"/>
    </source>
</evidence>
<keyword evidence="17" id="KW-1185">Reference proteome</keyword>
<evidence type="ECO:0000256" key="3">
    <source>
        <dbReference type="ARBA" id="ARBA00004071"/>
    </source>
</evidence>
<dbReference type="InterPro" id="IPR016286">
    <property type="entry name" value="FUC_metazoa-typ"/>
</dbReference>
<feature type="domain" description="Alpha-L-fucosidase C-terminal" evidence="16">
    <location>
        <begin position="380"/>
        <end position="465"/>
    </location>
</feature>
<dbReference type="CTD" id="399225"/>
<keyword evidence="11" id="KW-0458">Lysosome</keyword>
<dbReference type="SUPFAM" id="SSF51445">
    <property type="entry name" value="(Trans)glycosidases"/>
    <property type="match status" value="1"/>
</dbReference>
<evidence type="ECO:0000256" key="13">
    <source>
        <dbReference type="PIRNR" id="PIRNR001092"/>
    </source>
</evidence>